<dbReference type="InterPro" id="IPR011006">
    <property type="entry name" value="CheY-like_superfamily"/>
</dbReference>
<dbReference type="EMBL" id="CP036279">
    <property type="protein sequence ID" value="QDU62451.1"/>
    <property type="molecule type" value="Genomic_DNA"/>
</dbReference>
<dbReference type="GO" id="GO:0005524">
    <property type="term" value="F:ATP binding"/>
    <property type="evidence" value="ECO:0007669"/>
    <property type="project" value="UniProtKB-KW"/>
</dbReference>
<dbReference type="Proteomes" id="UP000317093">
    <property type="component" value="Chromosome"/>
</dbReference>
<dbReference type="Pfam" id="PF25601">
    <property type="entry name" value="AAA_lid_14"/>
    <property type="match status" value="1"/>
</dbReference>
<feature type="domain" description="Response regulatory" evidence="9">
    <location>
        <begin position="7"/>
        <end position="121"/>
    </location>
</feature>
<proteinExistence type="predicted"/>
<dbReference type="Gene3D" id="3.40.50.2300">
    <property type="match status" value="1"/>
</dbReference>
<dbReference type="SUPFAM" id="SSF52172">
    <property type="entry name" value="CheY-like"/>
    <property type="match status" value="1"/>
</dbReference>
<dbReference type="FunFam" id="3.40.50.300:FF:000006">
    <property type="entry name" value="DNA-binding transcriptional regulator NtrC"/>
    <property type="match status" value="1"/>
</dbReference>
<evidence type="ECO:0000259" key="8">
    <source>
        <dbReference type="PROSITE" id="PS50045"/>
    </source>
</evidence>
<dbReference type="Pfam" id="PF00072">
    <property type="entry name" value="Response_reg"/>
    <property type="match status" value="1"/>
</dbReference>
<dbReference type="InterPro" id="IPR009057">
    <property type="entry name" value="Homeodomain-like_sf"/>
</dbReference>
<keyword evidence="3" id="KW-0805">Transcription regulation</keyword>
<dbReference type="Gene3D" id="1.10.10.60">
    <property type="entry name" value="Homeodomain-like"/>
    <property type="match status" value="1"/>
</dbReference>
<evidence type="ECO:0000256" key="5">
    <source>
        <dbReference type="ARBA" id="ARBA00023163"/>
    </source>
</evidence>
<dbReference type="PRINTS" id="PR01590">
    <property type="entry name" value="HTHFIS"/>
</dbReference>
<sequence>MAEDQIRVLVVDDEEPHAQAVAESLERTGYECSVAATGAEGIRLIETEEFEIVITDLVMGEVDGLDVLRKARQELPDAEVIVITGHGTIQTAVSAMQQGATTYLTKPLDINELRTVVDKATERQRLHRTNVELRRQLDEKFGFEGVIGNSIKMNEVLARLRLVSPSPATVLITGENGTGKELVAQAIHNNSPRRHKAFVALNCAALSEGILESELFGHERGAFTGADKLRKGRFEYAHGGTLFLDEVGDLPMSTQIKLLRVIESREIMRVGANEPIPVNVRLVSATNRDLEEMVADGLFRQDLYYRLKVVKIQLPPLRERREDIPLLCDHFLRDMSTIYDRPVPTISTAVMRVLRSADWPGNVRELRNTIESMFVIDEDGRLDLDDLPDELQGAQENVSGGGQESLVGKPLDVVEAYYIEQALKLTEGNREEAAKMLGIGERTLYRKIKQFDIPNPKSDRRRKTAAVGADSEDE</sequence>
<keyword evidence="6" id="KW-0597">Phosphoprotein</keyword>
<dbReference type="InterPro" id="IPR002078">
    <property type="entry name" value="Sigma_54_int"/>
</dbReference>
<dbReference type="InterPro" id="IPR025943">
    <property type="entry name" value="Sigma_54_int_dom_ATP-bd_2"/>
</dbReference>
<organism evidence="10 11">
    <name type="scientific">Kolteria novifilia</name>
    <dbReference type="NCBI Taxonomy" id="2527975"/>
    <lineage>
        <taxon>Bacteria</taxon>
        <taxon>Pseudomonadati</taxon>
        <taxon>Planctomycetota</taxon>
        <taxon>Planctomycetia</taxon>
        <taxon>Kolteriales</taxon>
        <taxon>Kolteriaceae</taxon>
        <taxon>Kolteria</taxon>
    </lineage>
</organism>
<dbReference type="GO" id="GO:0006355">
    <property type="term" value="P:regulation of DNA-templated transcription"/>
    <property type="evidence" value="ECO:0007669"/>
    <property type="project" value="InterPro"/>
</dbReference>
<dbReference type="CDD" id="cd00009">
    <property type="entry name" value="AAA"/>
    <property type="match status" value="1"/>
</dbReference>
<name>A0A518B644_9BACT</name>
<dbReference type="InterPro" id="IPR025944">
    <property type="entry name" value="Sigma_54_int_dom_CS"/>
</dbReference>
<feature type="modified residue" description="4-aspartylphosphate" evidence="6">
    <location>
        <position position="56"/>
    </location>
</feature>
<dbReference type="InterPro" id="IPR003593">
    <property type="entry name" value="AAA+_ATPase"/>
</dbReference>
<dbReference type="RefSeq" id="WP_145259212.1">
    <property type="nucleotide sequence ID" value="NZ_CP036279.1"/>
</dbReference>
<evidence type="ECO:0000313" key="11">
    <source>
        <dbReference type="Proteomes" id="UP000317093"/>
    </source>
</evidence>
<keyword evidence="11" id="KW-1185">Reference proteome</keyword>
<dbReference type="AlphaFoldDB" id="A0A518B644"/>
<dbReference type="GO" id="GO:0043565">
    <property type="term" value="F:sequence-specific DNA binding"/>
    <property type="evidence" value="ECO:0007669"/>
    <property type="project" value="InterPro"/>
</dbReference>
<dbReference type="PROSITE" id="PS00676">
    <property type="entry name" value="SIGMA54_INTERACT_2"/>
    <property type="match status" value="1"/>
</dbReference>
<keyword evidence="1" id="KW-0547">Nucleotide-binding</keyword>
<reference evidence="10 11" key="1">
    <citation type="submission" date="2019-02" db="EMBL/GenBank/DDBJ databases">
        <title>Deep-cultivation of Planctomycetes and their phenomic and genomic characterization uncovers novel biology.</title>
        <authorList>
            <person name="Wiegand S."/>
            <person name="Jogler M."/>
            <person name="Boedeker C."/>
            <person name="Pinto D."/>
            <person name="Vollmers J."/>
            <person name="Rivas-Marin E."/>
            <person name="Kohn T."/>
            <person name="Peeters S.H."/>
            <person name="Heuer A."/>
            <person name="Rast P."/>
            <person name="Oberbeckmann S."/>
            <person name="Bunk B."/>
            <person name="Jeske O."/>
            <person name="Meyerdierks A."/>
            <person name="Storesund J.E."/>
            <person name="Kallscheuer N."/>
            <person name="Luecker S."/>
            <person name="Lage O.M."/>
            <person name="Pohl T."/>
            <person name="Merkel B.J."/>
            <person name="Hornburger P."/>
            <person name="Mueller R.-W."/>
            <person name="Bruemmer F."/>
            <person name="Labrenz M."/>
            <person name="Spormann A.M."/>
            <person name="Op den Camp H."/>
            <person name="Overmann J."/>
            <person name="Amann R."/>
            <person name="Jetten M.S.M."/>
            <person name="Mascher T."/>
            <person name="Medema M.H."/>
            <person name="Devos D.P."/>
            <person name="Kaster A.-K."/>
            <person name="Ovreas L."/>
            <person name="Rohde M."/>
            <person name="Galperin M.Y."/>
            <person name="Jogler C."/>
        </authorList>
    </citation>
    <scope>NUCLEOTIDE SEQUENCE [LARGE SCALE GENOMIC DNA]</scope>
    <source>
        <strain evidence="10 11">Pan216</strain>
    </source>
</reference>
<dbReference type="PROSITE" id="PS50045">
    <property type="entry name" value="SIGMA54_INTERACT_4"/>
    <property type="match status" value="1"/>
</dbReference>
<dbReference type="KEGG" id="knv:Pan216_33180"/>
<dbReference type="Pfam" id="PF00158">
    <property type="entry name" value="Sigma54_activat"/>
    <property type="match status" value="1"/>
</dbReference>
<dbReference type="Gene3D" id="1.10.8.60">
    <property type="match status" value="1"/>
</dbReference>
<dbReference type="Gene3D" id="3.40.50.300">
    <property type="entry name" value="P-loop containing nucleotide triphosphate hydrolases"/>
    <property type="match status" value="1"/>
</dbReference>
<dbReference type="SUPFAM" id="SSF52540">
    <property type="entry name" value="P-loop containing nucleoside triphosphate hydrolases"/>
    <property type="match status" value="1"/>
</dbReference>
<evidence type="ECO:0000256" key="7">
    <source>
        <dbReference type="SAM" id="MobiDB-lite"/>
    </source>
</evidence>
<dbReference type="InterPro" id="IPR001789">
    <property type="entry name" value="Sig_transdc_resp-reg_receiver"/>
</dbReference>
<evidence type="ECO:0000256" key="3">
    <source>
        <dbReference type="ARBA" id="ARBA00023015"/>
    </source>
</evidence>
<dbReference type="InterPro" id="IPR002197">
    <property type="entry name" value="HTH_Fis"/>
</dbReference>
<accession>A0A518B644</accession>
<dbReference type="GO" id="GO:0000160">
    <property type="term" value="P:phosphorelay signal transduction system"/>
    <property type="evidence" value="ECO:0007669"/>
    <property type="project" value="InterPro"/>
</dbReference>
<evidence type="ECO:0000313" key="10">
    <source>
        <dbReference type="EMBL" id="QDU62451.1"/>
    </source>
</evidence>
<gene>
    <name evidence="10" type="ORF">Pan216_33180</name>
</gene>
<feature type="region of interest" description="Disordered" evidence="7">
    <location>
        <begin position="455"/>
        <end position="474"/>
    </location>
</feature>
<dbReference type="OrthoDB" id="9807827at2"/>
<evidence type="ECO:0000256" key="6">
    <source>
        <dbReference type="PROSITE-ProRule" id="PRU00169"/>
    </source>
</evidence>
<dbReference type="SUPFAM" id="SSF46689">
    <property type="entry name" value="Homeodomain-like"/>
    <property type="match status" value="1"/>
</dbReference>
<dbReference type="InterPro" id="IPR027417">
    <property type="entry name" value="P-loop_NTPase"/>
</dbReference>
<dbReference type="InterPro" id="IPR058031">
    <property type="entry name" value="AAA_lid_NorR"/>
</dbReference>
<dbReference type="SMART" id="SM00448">
    <property type="entry name" value="REC"/>
    <property type="match status" value="1"/>
</dbReference>
<dbReference type="PROSITE" id="PS00688">
    <property type="entry name" value="SIGMA54_INTERACT_3"/>
    <property type="match status" value="1"/>
</dbReference>
<dbReference type="PROSITE" id="PS50110">
    <property type="entry name" value="RESPONSE_REGULATORY"/>
    <property type="match status" value="1"/>
</dbReference>
<dbReference type="PANTHER" id="PTHR32071">
    <property type="entry name" value="TRANSCRIPTIONAL REGULATORY PROTEIN"/>
    <property type="match status" value="1"/>
</dbReference>
<dbReference type="Pfam" id="PF02954">
    <property type="entry name" value="HTH_8"/>
    <property type="match status" value="1"/>
</dbReference>
<feature type="domain" description="Sigma-54 factor interaction" evidence="8">
    <location>
        <begin position="146"/>
        <end position="375"/>
    </location>
</feature>
<evidence type="ECO:0000256" key="1">
    <source>
        <dbReference type="ARBA" id="ARBA00022741"/>
    </source>
</evidence>
<evidence type="ECO:0000256" key="2">
    <source>
        <dbReference type="ARBA" id="ARBA00022840"/>
    </source>
</evidence>
<keyword evidence="4 10" id="KW-0238">DNA-binding</keyword>
<keyword evidence="2" id="KW-0067">ATP-binding</keyword>
<dbReference type="SMART" id="SM00382">
    <property type="entry name" value="AAA"/>
    <property type="match status" value="1"/>
</dbReference>
<protein>
    <submittedName>
        <fullName evidence="10">DNA-binding transcriptional response regulator</fullName>
    </submittedName>
</protein>
<evidence type="ECO:0000256" key="4">
    <source>
        <dbReference type="ARBA" id="ARBA00023125"/>
    </source>
</evidence>
<evidence type="ECO:0000259" key="9">
    <source>
        <dbReference type="PROSITE" id="PS50110"/>
    </source>
</evidence>
<dbReference type="PANTHER" id="PTHR32071:SF57">
    <property type="entry name" value="C4-DICARBOXYLATE TRANSPORT TRANSCRIPTIONAL REGULATORY PROTEIN DCTD"/>
    <property type="match status" value="1"/>
</dbReference>
<keyword evidence="5" id="KW-0804">Transcription</keyword>